<sequence>MIFLIVILLGLIIGFLYVRYFPIWGVPCMNEPSSSINSLTVVDVRDYTQSYKDSEHESVHIPVGYLKRYFHEVPGGEVHIIASNFLERNISIRFFRRRGFNVTGYTLTDCACG</sequence>
<name>A0ABU6NXG6_9BACI</name>
<dbReference type="Proteomes" id="UP001342826">
    <property type="component" value="Unassembled WGS sequence"/>
</dbReference>
<organism evidence="1 2">
    <name type="scientific">Metabacillus fastidiosus</name>
    <dbReference type="NCBI Taxonomy" id="1458"/>
    <lineage>
        <taxon>Bacteria</taxon>
        <taxon>Bacillati</taxon>
        <taxon>Bacillota</taxon>
        <taxon>Bacilli</taxon>
        <taxon>Bacillales</taxon>
        <taxon>Bacillaceae</taxon>
        <taxon>Metabacillus</taxon>
    </lineage>
</organism>
<protein>
    <recommendedName>
        <fullName evidence="3">Sulfurtransferase</fullName>
    </recommendedName>
</protein>
<evidence type="ECO:0000313" key="2">
    <source>
        <dbReference type="Proteomes" id="UP001342826"/>
    </source>
</evidence>
<keyword evidence="2" id="KW-1185">Reference proteome</keyword>
<evidence type="ECO:0000313" key="1">
    <source>
        <dbReference type="EMBL" id="MED4401811.1"/>
    </source>
</evidence>
<evidence type="ECO:0008006" key="3">
    <source>
        <dbReference type="Google" id="ProtNLM"/>
    </source>
</evidence>
<dbReference type="GeneID" id="301143025"/>
<accession>A0ABU6NXG6</accession>
<reference evidence="1 2" key="1">
    <citation type="submission" date="2023-03" db="EMBL/GenBank/DDBJ databases">
        <title>Bacillus Genome Sequencing.</title>
        <authorList>
            <person name="Dunlap C."/>
        </authorList>
    </citation>
    <scope>NUCLEOTIDE SEQUENCE [LARGE SCALE GENOMIC DNA]</scope>
    <source>
        <strain evidence="1 2">NRS-1717</strain>
    </source>
</reference>
<gene>
    <name evidence="1" type="ORF">P9271_10825</name>
</gene>
<comment type="caution">
    <text evidence="1">The sequence shown here is derived from an EMBL/GenBank/DDBJ whole genome shotgun (WGS) entry which is preliminary data.</text>
</comment>
<dbReference type="EMBL" id="JARTFS010000006">
    <property type="protein sequence ID" value="MED4401811.1"/>
    <property type="molecule type" value="Genomic_DNA"/>
</dbReference>
<proteinExistence type="predicted"/>
<dbReference type="RefSeq" id="WP_066235083.1">
    <property type="nucleotide sequence ID" value="NZ_JARTFQ010000006.1"/>
</dbReference>